<organism evidence="1 2">
    <name type="scientific">Dreissena polymorpha</name>
    <name type="common">Zebra mussel</name>
    <name type="synonym">Mytilus polymorpha</name>
    <dbReference type="NCBI Taxonomy" id="45954"/>
    <lineage>
        <taxon>Eukaryota</taxon>
        <taxon>Metazoa</taxon>
        <taxon>Spiralia</taxon>
        <taxon>Lophotrochozoa</taxon>
        <taxon>Mollusca</taxon>
        <taxon>Bivalvia</taxon>
        <taxon>Autobranchia</taxon>
        <taxon>Heteroconchia</taxon>
        <taxon>Euheterodonta</taxon>
        <taxon>Imparidentia</taxon>
        <taxon>Neoheterodontei</taxon>
        <taxon>Myida</taxon>
        <taxon>Dreissenoidea</taxon>
        <taxon>Dreissenidae</taxon>
        <taxon>Dreissena</taxon>
    </lineage>
</organism>
<protein>
    <submittedName>
        <fullName evidence="1">Uncharacterized protein</fullName>
    </submittedName>
</protein>
<comment type="caution">
    <text evidence="1">The sequence shown here is derived from an EMBL/GenBank/DDBJ whole genome shotgun (WGS) entry which is preliminary data.</text>
</comment>
<proteinExistence type="predicted"/>
<keyword evidence="2" id="KW-1185">Reference proteome</keyword>
<name>A0A9D4S958_DREPO</name>
<evidence type="ECO:0000313" key="2">
    <source>
        <dbReference type="Proteomes" id="UP000828390"/>
    </source>
</evidence>
<gene>
    <name evidence="1" type="ORF">DPMN_019283</name>
</gene>
<reference evidence="1" key="1">
    <citation type="journal article" date="2019" name="bioRxiv">
        <title>The Genome of the Zebra Mussel, Dreissena polymorpha: A Resource for Invasive Species Research.</title>
        <authorList>
            <person name="McCartney M.A."/>
            <person name="Auch B."/>
            <person name="Kono T."/>
            <person name="Mallez S."/>
            <person name="Zhang Y."/>
            <person name="Obille A."/>
            <person name="Becker A."/>
            <person name="Abrahante J.E."/>
            <person name="Garbe J."/>
            <person name="Badalamenti J.P."/>
            <person name="Herman A."/>
            <person name="Mangelson H."/>
            <person name="Liachko I."/>
            <person name="Sullivan S."/>
            <person name="Sone E.D."/>
            <person name="Koren S."/>
            <person name="Silverstein K.A.T."/>
            <person name="Beckman K.B."/>
            <person name="Gohl D.M."/>
        </authorList>
    </citation>
    <scope>NUCLEOTIDE SEQUENCE</scope>
    <source>
        <strain evidence="1">Duluth1</strain>
        <tissue evidence="1">Whole animal</tissue>
    </source>
</reference>
<dbReference type="Proteomes" id="UP000828390">
    <property type="component" value="Unassembled WGS sequence"/>
</dbReference>
<dbReference type="AlphaFoldDB" id="A0A9D4S958"/>
<sequence length="119" mass="13440">MKLNILTKFHKDWMKTVTSIVYTSTLILEPILSRRLTAYDELAMTIPRAVTGIDINSRSPKQEGLAWLTVSTGPVYLSQPLSLPTKQEGASSTGMRIFHSSYSQNMFHWLTNLTSVHQL</sequence>
<dbReference type="EMBL" id="JAIWYP010000001">
    <property type="protein sequence ID" value="KAH3895123.1"/>
    <property type="molecule type" value="Genomic_DNA"/>
</dbReference>
<accession>A0A9D4S958</accession>
<evidence type="ECO:0000313" key="1">
    <source>
        <dbReference type="EMBL" id="KAH3895123.1"/>
    </source>
</evidence>
<reference evidence="1" key="2">
    <citation type="submission" date="2020-11" db="EMBL/GenBank/DDBJ databases">
        <authorList>
            <person name="McCartney M.A."/>
            <person name="Auch B."/>
            <person name="Kono T."/>
            <person name="Mallez S."/>
            <person name="Becker A."/>
            <person name="Gohl D.M."/>
            <person name="Silverstein K.A.T."/>
            <person name="Koren S."/>
            <person name="Bechman K.B."/>
            <person name="Herman A."/>
            <person name="Abrahante J.E."/>
            <person name="Garbe J."/>
        </authorList>
    </citation>
    <scope>NUCLEOTIDE SEQUENCE</scope>
    <source>
        <strain evidence="1">Duluth1</strain>
        <tissue evidence="1">Whole animal</tissue>
    </source>
</reference>